<dbReference type="InterPro" id="IPR003594">
    <property type="entry name" value="HATPase_dom"/>
</dbReference>
<dbReference type="PRINTS" id="PR00344">
    <property type="entry name" value="BCTRLSENSOR"/>
</dbReference>
<dbReference type="PROSITE" id="PS50885">
    <property type="entry name" value="HAMP"/>
    <property type="match status" value="1"/>
</dbReference>
<gene>
    <name evidence="13" type="ORF">HCR76_05120</name>
</gene>
<evidence type="ECO:0000256" key="8">
    <source>
        <dbReference type="ARBA" id="ARBA00022989"/>
    </source>
</evidence>
<name>A0ABX6YKW6_9MICO</name>
<dbReference type="EMBL" id="CP061169">
    <property type="protein sequence ID" value="QPZ39443.1"/>
    <property type="molecule type" value="Genomic_DNA"/>
</dbReference>
<keyword evidence="10" id="KW-0472">Membrane</keyword>
<dbReference type="PANTHER" id="PTHR45436">
    <property type="entry name" value="SENSOR HISTIDINE KINASE YKOH"/>
    <property type="match status" value="1"/>
</dbReference>
<dbReference type="SMART" id="SM00388">
    <property type="entry name" value="HisKA"/>
    <property type="match status" value="1"/>
</dbReference>
<dbReference type="CDD" id="cd00075">
    <property type="entry name" value="HATPase"/>
    <property type="match status" value="1"/>
</dbReference>
<dbReference type="InterPro" id="IPR004358">
    <property type="entry name" value="Sig_transdc_His_kin-like_C"/>
</dbReference>
<keyword evidence="8" id="KW-1133">Transmembrane helix</keyword>
<dbReference type="PROSITE" id="PS50109">
    <property type="entry name" value="HIS_KIN"/>
    <property type="match status" value="1"/>
</dbReference>
<dbReference type="InterPro" id="IPR050428">
    <property type="entry name" value="TCS_sensor_his_kinase"/>
</dbReference>
<evidence type="ECO:0000256" key="10">
    <source>
        <dbReference type="ARBA" id="ARBA00023136"/>
    </source>
</evidence>
<keyword evidence="9" id="KW-0902">Two-component regulatory system</keyword>
<evidence type="ECO:0000256" key="1">
    <source>
        <dbReference type="ARBA" id="ARBA00000085"/>
    </source>
</evidence>
<dbReference type="InterPro" id="IPR003661">
    <property type="entry name" value="HisK_dim/P_dom"/>
</dbReference>
<dbReference type="Pfam" id="PF00672">
    <property type="entry name" value="HAMP"/>
    <property type="match status" value="1"/>
</dbReference>
<dbReference type="InterPro" id="IPR005467">
    <property type="entry name" value="His_kinase_dom"/>
</dbReference>
<evidence type="ECO:0000256" key="5">
    <source>
        <dbReference type="ARBA" id="ARBA00022679"/>
    </source>
</evidence>
<dbReference type="SMART" id="SM00304">
    <property type="entry name" value="HAMP"/>
    <property type="match status" value="1"/>
</dbReference>
<dbReference type="CDD" id="cd00082">
    <property type="entry name" value="HisKA"/>
    <property type="match status" value="1"/>
</dbReference>
<keyword evidence="7 13" id="KW-0418">Kinase</keyword>
<dbReference type="CDD" id="cd06225">
    <property type="entry name" value="HAMP"/>
    <property type="match status" value="1"/>
</dbReference>
<reference evidence="13 14" key="1">
    <citation type="submission" date="2020-12" db="EMBL/GenBank/DDBJ databases">
        <title>Microbacterium sp. HY060.</title>
        <authorList>
            <person name="Zhou J."/>
        </authorList>
    </citation>
    <scope>NUCLEOTIDE SEQUENCE [LARGE SCALE GENOMIC DNA]</scope>
    <source>
        <strain evidence="13 14">HY60</strain>
    </source>
</reference>
<dbReference type="SUPFAM" id="SSF55874">
    <property type="entry name" value="ATPase domain of HSP90 chaperone/DNA topoisomerase II/histidine kinase"/>
    <property type="match status" value="1"/>
</dbReference>
<dbReference type="EC" id="2.7.13.3" evidence="3"/>
<dbReference type="Gene3D" id="3.30.565.10">
    <property type="entry name" value="Histidine kinase-like ATPase, C-terminal domain"/>
    <property type="match status" value="1"/>
</dbReference>
<dbReference type="Gene3D" id="6.10.340.10">
    <property type="match status" value="1"/>
</dbReference>
<dbReference type="Gene3D" id="1.10.287.130">
    <property type="match status" value="1"/>
</dbReference>
<dbReference type="SMART" id="SM00387">
    <property type="entry name" value="HATPase_c"/>
    <property type="match status" value="1"/>
</dbReference>
<organism evidence="13 14">
    <name type="scientific">Paramicrobacterium chengjingii</name>
    <dbReference type="NCBI Taxonomy" id="2769067"/>
    <lineage>
        <taxon>Bacteria</taxon>
        <taxon>Bacillati</taxon>
        <taxon>Actinomycetota</taxon>
        <taxon>Actinomycetes</taxon>
        <taxon>Micrococcales</taxon>
        <taxon>Microbacteriaceae</taxon>
        <taxon>Paramicrobacterium</taxon>
    </lineage>
</organism>
<dbReference type="InterPro" id="IPR036890">
    <property type="entry name" value="HATPase_C_sf"/>
</dbReference>
<evidence type="ECO:0000256" key="4">
    <source>
        <dbReference type="ARBA" id="ARBA00022553"/>
    </source>
</evidence>
<keyword evidence="6" id="KW-0812">Transmembrane</keyword>
<dbReference type="SUPFAM" id="SSF47384">
    <property type="entry name" value="Homodimeric domain of signal transducing histidine kinase"/>
    <property type="match status" value="1"/>
</dbReference>
<dbReference type="Proteomes" id="UP000662814">
    <property type="component" value="Chromosome"/>
</dbReference>
<evidence type="ECO:0000256" key="7">
    <source>
        <dbReference type="ARBA" id="ARBA00022777"/>
    </source>
</evidence>
<dbReference type="PANTHER" id="PTHR45436:SF5">
    <property type="entry name" value="SENSOR HISTIDINE KINASE TRCS"/>
    <property type="match status" value="1"/>
</dbReference>
<dbReference type="SUPFAM" id="SSF158472">
    <property type="entry name" value="HAMP domain-like"/>
    <property type="match status" value="1"/>
</dbReference>
<evidence type="ECO:0000259" key="11">
    <source>
        <dbReference type="PROSITE" id="PS50109"/>
    </source>
</evidence>
<evidence type="ECO:0000256" key="3">
    <source>
        <dbReference type="ARBA" id="ARBA00012438"/>
    </source>
</evidence>
<feature type="domain" description="Histidine kinase" evidence="11">
    <location>
        <begin position="272"/>
        <end position="494"/>
    </location>
</feature>
<dbReference type="Pfam" id="PF00512">
    <property type="entry name" value="HisKA"/>
    <property type="match status" value="1"/>
</dbReference>
<evidence type="ECO:0000313" key="13">
    <source>
        <dbReference type="EMBL" id="QPZ39443.1"/>
    </source>
</evidence>
<evidence type="ECO:0000256" key="6">
    <source>
        <dbReference type="ARBA" id="ARBA00022692"/>
    </source>
</evidence>
<proteinExistence type="predicted"/>
<feature type="domain" description="HAMP" evidence="12">
    <location>
        <begin position="205"/>
        <end position="257"/>
    </location>
</feature>
<keyword evidence="14" id="KW-1185">Reference proteome</keyword>
<dbReference type="RefSeq" id="WP_198248145.1">
    <property type="nucleotide sequence ID" value="NZ_CP061169.1"/>
</dbReference>
<keyword evidence="4" id="KW-0597">Phosphoprotein</keyword>
<accession>A0ABX6YKW6</accession>
<comment type="catalytic activity">
    <reaction evidence="1">
        <text>ATP + protein L-histidine = ADP + protein N-phospho-L-histidine.</text>
        <dbReference type="EC" id="2.7.13.3"/>
    </reaction>
</comment>
<dbReference type="GO" id="GO:0016301">
    <property type="term" value="F:kinase activity"/>
    <property type="evidence" value="ECO:0007669"/>
    <property type="project" value="UniProtKB-KW"/>
</dbReference>
<keyword evidence="5" id="KW-0808">Transferase</keyword>
<dbReference type="InterPro" id="IPR003660">
    <property type="entry name" value="HAMP_dom"/>
</dbReference>
<evidence type="ECO:0000256" key="9">
    <source>
        <dbReference type="ARBA" id="ARBA00023012"/>
    </source>
</evidence>
<dbReference type="InterPro" id="IPR036097">
    <property type="entry name" value="HisK_dim/P_sf"/>
</dbReference>
<protein>
    <recommendedName>
        <fullName evidence="3">histidine kinase</fullName>
        <ecNumber evidence="3">2.7.13.3</ecNumber>
    </recommendedName>
</protein>
<dbReference type="Pfam" id="PF02518">
    <property type="entry name" value="HATPase_c"/>
    <property type="match status" value="1"/>
</dbReference>
<evidence type="ECO:0000259" key="12">
    <source>
        <dbReference type="PROSITE" id="PS50885"/>
    </source>
</evidence>
<sequence length="506" mass="54178">MMPSWMLRAVRASSGLRGRLIGTFVVVMVLGAAAAAWAGVQQSTASLIRSHTDSAAAELISRVTQASPSVRYPPRQDSLDQLRNAVGVNSLVSFDDHISRSGFFASGWESVPPDLRSAITTQERSDEARVSMQRVESDGAPWLVIGTPVMITSPGGQRTPSGIEVYAAYDLTGVDEQVDALVRNAATTTALVLPVAVLLAILASRSVLRPVARLRATAQSLASGDLTARSESAGVDELAQLTRTVNEMAESLQSSMESMAQMEEGSRRFAADVSHELRTPLSTLTAAVEVLHDVLARADYADLSDEDARESAELAFHETQRLVTLVEDIMEVARFDAGTTRLRRETVDVAEVAQECVSIRGWSDDVRITRVPESSASERTSTVCADRARLDVILANLIGNAVTHGDAPVHVEISTRDGGVSVAVIDSGPGIPPNDLPFVFTRFYKTDASRTRTHGSGLGLAIARENAIVHGGTLTAQNRDDGGAEFTLWLPVNVPDASETPKEDRP</sequence>
<evidence type="ECO:0000256" key="2">
    <source>
        <dbReference type="ARBA" id="ARBA00004236"/>
    </source>
</evidence>
<comment type="subcellular location">
    <subcellularLocation>
        <location evidence="2">Cell membrane</location>
    </subcellularLocation>
</comment>
<evidence type="ECO:0000313" key="14">
    <source>
        <dbReference type="Proteomes" id="UP000662814"/>
    </source>
</evidence>